<gene>
    <name evidence="3" type="ORF">UFOPK3461_00038</name>
</gene>
<protein>
    <submittedName>
        <fullName evidence="3">Unannotated protein</fullName>
    </submittedName>
</protein>
<feature type="domain" description="Alpha/beta hydrolase fold-3" evidence="2">
    <location>
        <begin position="78"/>
        <end position="283"/>
    </location>
</feature>
<evidence type="ECO:0000256" key="1">
    <source>
        <dbReference type="ARBA" id="ARBA00022801"/>
    </source>
</evidence>
<evidence type="ECO:0000313" key="3">
    <source>
        <dbReference type="EMBL" id="CAB4865712.1"/>
    </source>
</evidence>
<proteinExistence type="predicted"/>
<keyword evidence="1" id="KW-0378">Hydrolase</keyword>
<evidence type="ECO:0000259" key="2">
    <source>
        <dbReference type="Pfam" id="PF07859"/>
    </source>
</evidence>
<accession>A0A6J7D415</accession>
<organism evidence="3">
    <name type="scientific">freshwater metagenome</name>
    <dbReference type="NCBI Taxonomy" id="449393"/>
    <lineage>
        <taxon>unclassified sequences</taxon>
        <taxon>metagenomes</taxon>
        <taxon>ecological metagenomes</taxon>
    </lineage>
</organism>
<dbReference type="InterPro" id="IPR013094">
    <property type="entry name" value="AB_hydrolase_3"/>
</dbReference>
<sequence length="308" mass="33839">MSLAPEIVAFLEKAKAAGLPDVWQAPVDVLRANTQSRTANGGTPDPIFEVVNTFIPGPTADLPVRIYRPNNNPNNSAIVFYHGGGWVLNFIDIYDASMHRLANQSGATVISVNYQKAPEHAFPVPFDDCYATLLWTIKNAQKLQIDPKKIGVLGDSAGGNLASAVALKARDNNVHIAFEVLIYPCNNRDFTTKSYVDFADGYGLSTRAMQWFWDQYLQGNSHDSNPYACPTKAKSLKGLPPTVVVTAEYDPLLSDSENYTELLKRDGVEVTYKEFEGMNHGFFANLAITPSAAKAIDFCASEIKRILN</sequence>
<dbReference type="PANTHER" id="PTHR48081:SF8">
    <property type="entry name" value="ALPHA_BETA HYDROLASE FOLD-3 DOMAIN-CONTAINING PROTEIN-RELATED"/>
    <property type="match status" value="1"/>
</dbReference>
<dbReference type="GO" id="GO:0016787">
    <property type="term" value="F:hydrolase activity"/>
    <property type="evidence" value="ECO:0007669"/>
    <property type="project" value="UniProtKB-KW"/>
</dbReference>
<dbReference type="Gene3D" id="3.40.50.1820">
    <property type="entry name" value="alpha/beta hydrolase"/>
    <property type="match status" value="1"/>
</dbReference>
<name>A0A6J7D415_9ZZZZ</name>
<dbReference type="AlphaFoldDB" id="A0A6J7D415"/>
<dbReference type="Pfam" id="PF07859">
    <property type="entry name" value="Abhydrolase_3"/>
    <property type="match status" value="1"/>
</dbReference>
<dbReference type="EMBL" id="CAFBLW010000001">
    <property type="protein sequence ID" value="CAB4865712.1"/>
    <property type="molecule type" value="Genomic_DNA"/>
</dbReference>
<reference evidence="3" key="1">
    <citation type="submission" date="2020-05" db="EMBL/GenBank/DDBJ databases">
        <authorList>
            <person name="Chiriac C."/>
            <person name="Salcher M."/>
            <person name="Ghai R."/>
            <person name="Kavagutti S V."/>
        </authorList>
    </citation>
    <scope>NUCLEOTIDE SEQUENCE</scope>
</reference>
<dbReference type="InterPro" id="IPR029058">
    <property type="entry name" value="AB_hydrolase_fold"/>
</dbReference>
<dbReference type="PANTHER" id="PTHR48081">
    <property type="entry name" value="AB HYDROLASE SUPERFAMILY PROTEIN C4A8.06C"/>
    <property type="match status" value="1"/>
</dbReference>
<dbReference type="SUPFAM" id="SSF53474">
    <property type="entry name" value="alpha/beta-Hydrolases"/>
    <property type="match status" value="1"/>
</dbReference>
<dbReference type="InterPro" id="IPR050300">
    <property type="entry name" value="GDXG_lipolytic_enzyme"/>
</dbReference>